<dbReference type="FunFam" id="3.40.50.300:FF:000022">
    <property type="entry name" value="Signal recognition particle 54 kDa subunit"/>
    <property type="match status" value="1"/>
</dbReference>
<protein>
    <recommendedName>
        <fullName evidence="8">signal-recognition-particle GTPase</fullName>
        <ecNumber evidence="8">3.6.5.4</ecNumber>
    </recommendedName>
</protein>
<evidence type="ECO:0000313" key="13">
    <source>
        <dbReference type="Proteomes" id="UP000613740"/>
    </source>
</evidence>
<name>A0A835VZG5_9CHLO</name>
<feature type="compositionally biased region" description="Low complexity" evidence="10">
    <location>
        <begin position="59"/>
        <end position="69"/>
    </location>
</feature>
<keyword evidence="5" id="KW-0342">GTP-binding</keyword>
<dbReference type="GO" id="GO:0005786">
    <property type="term" value="C:signal recognition particle, endoplasmic reticulum targeting"/>
    <property type="evidence" value="ECO:0007669"/>
    <property type="project" value="UniProtKB-KW"/>
</dbReference>
<dbReference type="SMART" id="SM00963">
    <property type="entry name" value="SRP54_N"/>
    <property type="match status" value="1"/>
</dbReference>
<dbReference type="Pfam" id="PF02978">
    <property type="entry name" value="SRP_SPB"/>
    <property type="match status" value="1"/>
</dbReference>
<keyword evidence="4" id="KW-0694">RNA-binding</keyword>
<dbReference type="Pfam" id="PF02881">
    <property type="entry name" value="SRP54_N"/>
    <property type="match status" value="1"/>
</dbReference>
<dbReference type="EC" id="3.6.5.4" evidence="8"/>
<feature type="domain" description="SRP54-type proteins GTP-binding" evidence="11">
    <location>
        <begin position="350"/>
        <end position="363"/>
    </location>
</feature>
<dbReference type="Gene3D" id="1.20.120.140">
    <property type="entry name" value="Signal recognition particle SRP54, nucleotide-binding domain"/>
    <property type="match status" value="1"/>
</dbReference>
<dbReference type="SUPFAM" id="SSF52540">
    <property type="entry name" value="P-loop containing nucleoside triphosphate hydrolases"/>
    <property type="match status" value="1"/>
</dbReference>
<evidence type="ECO:0000259" key="11">
    <source>
        <dbReference type="PROSITE" id="PS00300"/>
    </source>
</evidence>
<dbReference type="SMART" id="SM00382">
    <property type="entry name" value="AAA"/>
    <property type="match status" value="1"/>
</dbReference>
<dbReference type="InterPro" id="IPR022941">
    <property type="entry name" value="SRP54"/>
</dbReference>
<dbReference type="InterPro" id="IPR013822">
    <property type="entry name" value="Signal_recog_particl_SRP54_hlx"/>
</dbReference>
<dbReference type="OrthoDB" id="1727884at2759"/>
<feature type="region of interest" description="Disordered" evidence="10">
    <location>
        <begin position="43"/>
        <end position="69"/>
    </location>
</feature>
<dbReference type="InterPro" id="IPR004125">
    <property type="entry name" value="Signal_recog_particle_SRP54_M"/>
</dbReference>
<dbReference type="SUPFAM" id="SSF47446">
    <property type="entry name" value="Signal peptide-binding domain"/>
    <property type="match status" value="1"/>
</dbReference>
<reference evidence="12" key="1">
    <citation type="journal article" date="2020" name="bioRxiv">
        <title>Comparative genomics of Chlamydomonas.</title>
        <authorList>
            <person name="Craig R.J."/>
            <person name="Hasan A.R."/>
            <person name="Ness R.W."/>
            <person name="Keightley P.D."/>
        </authorList>
    </citation>
    <scope>NUCLEOTIDE SEQUENCE</scope>
    <source>
        <strain evidence="12">CCAP 11/173</strain>
    </source>
</reference>
<dbReference type="GO" id="GO:0008312">
    <property type="term" value="F:7S RNA binding"/>
    <property type="evidence" value="ECO:0007669"/>
    <property type="project" value="InterPro"/>
</dbReference>
<dbReference type="InterPro" id="IPR036891">
    <property type="entry name" value="Signal_recog_part_SRP54_M_sf"/>
</dbReference>
<dbReference type="PROSITE" id="PS00300">
    <property type="entry name" value="SRP54"/>
    <property type="match status" value="1"/>
</dbReference>
<gene>
    <name evidence="12" type="ORF">HYH02_012516</name>
</gene>
<dbReference type="AlphaFoldDB" id="A0A835VZG5"/>
<dbReference type="HAMAP" id="MF_00306">
    <property type="entry name" value="SRP54"/>
    <property type="match status" value="1"/>
</dbReference>
<proteinExistence type="inferred from homology"/>
<dbReference type="PANTHER" id="PTHR11564">
    <property type="entry name" value="SIGNAL RECOGNITION PARTICLE 54K PROTEIN SRP54"/>
    <property type="match status" value="1"/>
</dbReference>
<comment type="catalytic activity">
    <reaction evidence="9">
        <text>GTP + H2O = GDP + phosphate + H(+)</text>
        <dbReference type="Rhea" id="RHEA:19669"/>
        <dbReference type="ChEBI" id="CHEBI:15377"/>
        <dbReference type="ChEBI" id="CHEBI:15378"/>
        <dbReference type="ChEBI" id="CHEBI:37565"/>
        <dbReference type="ChEBI" id="CHEBI:43474"/>
        <dbReference type="ChEBI" id="CHEBI:58189"/>
        <dbReference type="EC" id="3.6.5.4"/>
    </reaction>
    <physiologicalReaction direction="left-to-right" evidence="9">
        <dbReference type="Rhea" id="RHEA:19670"/>
    </physiologicalReaction>
</comment>
<dbReference type="GO" id="GO:0006614">
    <property type="term" value="P:SRP-dependent cotranslational protein targeting to membrane"/>
    <property type="evidence" value="ECO:0007669"/>
    <property type="project" value="InterPro"/>
</dbReference>
<dbReference type="Gene3D" id="3.40.50.300">
    <property type="entry name" value="P-loop containing nucleotide triphosphate hydrolases"/>
    <property type="match status" value="1"/>
</dbReference>
<keyword evidence="3" id="KW-0378">Hydrolase</keyword>
<evidence type="ECO:0000256" key="5">
    <source>
        <dbReference type="ARBA" id="ARBA00023134"/>
    </source>
</evidence>
<dbReference type="InterPro" id="IPR027417">
    <property type="entry name" value="P-loop_NTPase"/>
</dbReference>
<dbReference type="InterPro" id="IPR042101">
    <property type="entry name" value="SRP54_N_sf"/>
</dbReference>
<dbReference type="InterPro" id="IPR004780">
    <property type="entry name" value="SRP"/>
</dbReference>
<evidence type="ECO:0000256" key="8">
    <source>
        <dbReference type="ARBA" id="ARBA00035672"/>
    </source>
</evidence>
<keyword evidence="2" id="KW-0547">Nucleotide-binding</keyword>
<comment type="similarity">
    <text evidence="1">Belongs to the GTP-binding SRP family. SRP54 subfamily.</text>
</comment>
<keyword evidence="7" id="KW-0687">Ribonucleoprotein</keyword>
<dbReference type="SMART" id="SM00962">
    <property type="entry name" value="SRP54"/>
    <property type="match status" value="1"/>
</dbReference>
<accession>A0A835VZG5</accession>
<dbReference type="CDD" id="cd18539">
    <property type="entry name" value="SRP_G"/>
    <property type="match status" value="1"/>
</dbReference>
<keyword evidence="13" id="KW-1185">Reference proteome</keyword>
<evidence type="ECO:0000256" key="7">
    <source>
        <dbReference type="ARBA" id="ARBA00023274"/>
    </source>
</evidence>
<evidence type="ECO:0000256" key="9">
    <source>
        <dbReference type="ARBA" id="ARBA00048157"/>
    </source>
</evidence>
<evidence type="ECO:0000256" key="3">
    <source>
        <dbReference type="ARBA" id="ARBA00022801"/>
    </source>
</evidence>
<dbReference type="InterPro" id="IPR000897">
    <property type="entry name" value="SRP54_GTPase_dom"/>
</dbReference>
<organism evidence="12 13">
    <name type="scientific">Chlamydomonas schloesseri</name>
    <dbReference type="NCBI Taxonomy" id="2026947"/>
    <lineage>
        <taxon>Eukaryota</taxon>
        <taxon>Viridiplantae</taxon>
        <taxon>Chlorophyta</taxon>
        <taxon>core chlorophytes</taxon>
        <taxon>Chlorophyceae</taxon>
        <taxon>CS clade</taxon>
        <taxon>Chlamydomonadales</taxon>
        <taxon>Chlamydomonadaceae</taxon>
        <taxon>Chlamydomonas</taxon>
    </lineage>
</organism>
<keyword evidence="6" id="KW-0733">Signal recognition particle</keyword>
<feature type="region of interest" description="Disordered" evidence="10">
    <location>
        <begin position="591"/>
        <end position="618"/>
    </location>
</feature>
<dbReference type="EMBL" id="JAEHOD010000061">
    <property type="protein sequence ID" value="KAG2433585.1"/>
    <property type="molecule type" value="Genomic_DNA"/>
</dbReference>
<evidence type="ECO:0000256" key="4">
    <source>
        <dbReference type="ARBA" id="ARBA00022884"/>
    </source>
</evidence>
<evidence type="ECO:0000256" key="1">
    <source>
        <dbReference type="ARBA" id="ARBA00005450"/>
    </source>
</evidence>
<evidence type="ECO:0000313" key="12">
    <source>
        <dbReference type="EMBL" id="KAG2433585.1"/>
    </source>
</evidence>
<evidence type="ECO:0000256" key="6">
    <source>
        <dbReference type="ARBA" id="ARBA00023135"/>
    </source>
</evidence>
<dbReference type="NCBIfam" id="TIGR00959">
    <property type="entry name" value="ffh"/>
    <property type="match status" value="1"/>
</dbReference>
<dbReference type="Gene3D" id="1.10.260.30">
    <property type="entry name" value="Signal recognition particle, SRP54 subunit, M-domain"/>
    <property type="match status" value="1"/>
</dbReference>
<dbReference type="Proteomes" id="UP000613740">
    <property type="component" value="Unassembled WGS sequence"/>
</dbReference>
<dbReference type="GO" id="GO:0005525">
    <property type="term" value="F:GTP binding"/>
    <property type="evidence" value="ECO:0007669"/>
    <property type="project" value="UniProtKB-KW"/>
</dbReference>
<dbReference type="GO" id="GO:0003924">
    <property type="term" value="F:GTPase activity"/>
    <property type="evidence" value="ECO:0007669"/>
    <property type="project" value="InterPro"/>
</dbReference>
<sequence length="618" mass="67265">MQTALRGRSAALRGGWNRNDAVAPVASVHLRGQYAPFSGASQAASAPVPACGAQPLSSGRRPQPLQRTPLQRRRGGLVIRSAMFDSLSRSIEKAQRLIGKSGTLTAENMKEPLKEVRRALLEADVSLPVVRRFIKKVEERALGTKVLEGVTPDVQFIKTVSNELIELMGGGIGAKDLEPGFPQIILMAGLQGVGKTTAAGKLALYLKKAKKSCLLVATDVYRPAAIDQLVKLGAAIDVPVFEMGTDVSPVEIAKRGVEEARRLGVDAVIIDTAGRLQVDEEMMGELRDVKAAVRPSDTLLVVDAMTGQEAANLVRSFNEAVDISGAILTKMDGDSRGGAALSVREVSGKPIKFVGVGEKMEALEPFYPERMASRILGMGDVLTLYEKAEAAIKEEDAQKTMERLMEEKFDFNDFLNQWKAMNNMGGLQMLKMMPGFNKITEKQLYEAEKQFGVYEAIIGAMDEEERSNPEVLIKNLARRRRVAQDSGKSEAEVTKLMAAYTSSRARVPIVISLALPLLFLVLDFRSTIAAFAPYMFRRALLLDAPTWRSSVRVQMKAQVGGMSKLLKLQKAGADPQKANKLLQELVASAGKKVAPGKVRRKKEKEPISKARGFGSSSK</sequence>
<dbReference type="PANTHER" id="PTHR11564:SF5">
    <property type="entry name" value="SIGNAL RECOGNITION PARTICLE SUBUNIT SRP54"/>
    <property type="match status" value="1"/>
</dbReference>
<evidence type="ECO:0000256" key="2">
    <source>
        <dbReference type="ARBA" id="ARBA00022741"/>
    </source>
</evidence>
<comment type="caution">
    <text evidence="12">The sequence shown here is derived from an EMBL/GenBank/DDBJ whole genome shotgun (WGS) entry which is preliminary data.</text>
</comment>
<dbReference type="Pfam" id="PF00448">
    <property type="entry name" value="SRP54"/>
    <property type="match status" value="1"/>
</dbReference>
<evidence type="ECO:0000256" key="10">
    <source>
        <dbReference type="SAM" id="MobiDB-lite"/>
    </source>
</evidence>
<dbReference type="InterPro" id="IPR003593">
    <property type="entry name" value="AAA+_ATPase"/>
</dbReference>